<feature type="domain" description="Na+-translocating membrane potential-generating system MpsC" evidence="1">
    <location>
        <begin position="8"/>
        <end position="113"/>
    </location>
</feature>
<comment type="caution">
    <text evidence="2">The sequence shown here is derived from an EMBL/GenBank/DDBJ whole genome shotgun (WGS) entry which is preliminary data.</text>
</comment>
<dbReference type="InterPro" id="IPR018745">
    <property type="entry name" value="MpsC"/>
</dbReference>
<protein>
    <recommendedName>
        <fullName evidence="1">Na+-translocating membrane potential-generating system MpsC domain-containing protein</fullName>
    </recommendedName>
</protein>
<sequence length="119" mass="13095">MSEDEIDLQAAIAELVERFEMQEMGIRPTSVNVMVRGDVVIVHLKEVLPAAEKHLALTERGQDLVSRFATMLFRGGAQPSVEQLIARAMDKRVLDVQTAISPLTGSIVAMFELGEKSSE</sequence>
<dbReference type="EMBL" id="MFKF01000185">
    <property type="protein sequence ID" value="OGG51370.1"/>
    <property type="molecule type" value="Genomic_DNA"/>
</dbReference>
<dbReference type="Pfam" id="PF10057">
    <property type="entry name" value="MpsC"/>
    <property type="match status" value="1"/>
</dbReference>
<evidence type="ECO:0000313" key="2">
    <source>
        <dbReference type="EMBL" id="OGG51370.1"/>
    </source>
</evidence>
<accession>A0A1F6CQK6</accession>
<gene>
    <name evidence="2" type="ORF">A3F84_08515</name>
</gene>
<evidence type="ECO:0000313" key="3">
    <source>
        <dbReference type="Proteomes" id="UP000178606"/>
    </source>
</evidence>
<reference evidence="2 3" key="1">
    <citation type="journal article" date="2016" name="Nat. Commun.">
        <title>Thousands of microbial genomes shed light on interconnected biogeochemical processes in an aquifer system.</title>
        <authorList>
            <person name="Anantharaman K."/>
            <person name="Brown C.T."/>
            <person name="Hug L.A."/>
            <person name="Sharon I."/>
            <person name="Castelle C.J."/>
            <person name="Probst A.J."/>
            <person name="Thomas B.C."/>
            <person name="Singh A."/>
            <person name="Wilkins M.J."/>
            <person name="Karaoz U."/>
            <person name="Brodie E.L."/>
            <person name="Williams K.H."/>
            <person name="Hubbard S.S."/>
            <person name="Banfield J.F."/>
        </authorList>
    </citation>
    <scope>NUCLEOTIDE SEQUENCE [LARGE SCALE GENOMIC DNA]</scope>
    <source>
        <strain evidence="3">RIFCSPLOWO2_12_FULL_64_10</strain>
    </source>
</reference>
<proteinExistence type="predicted"/>
<dbReference type="AlphaFoldDB" id="A0A1F6CQK6"/>
<dbReference type="Proteomes" id="UP000178606">
    <property type="component" value="Unassembled WGS sequence"/>
</dbReference>
<name>A0A1F6CQK6_HANXR</name>
<evidence type="ECO:0000259" key="1">
    <source>
        <dbReference type="Pfam" id="PF10057"/>
    </source>
</evidence>
<organism evidence="2 3">
    <name type="scientific">Handelsmanbacteria sp. (strain RIFCSPLOWO2_12_FULL_64_10)</name>
    <dbReference type="NCBI Taxonomy" id="1817868"/>
    <lineage>
        <taxon>Bacteria</taxon>
        <taxon>Candidatus Handelsmaniibacteriota</taxon>
    </lineage>
</organism>